<dbReference type="RefSeq" id="WP_062710847.1">
    <property type="nucleotide sequence ID" value="NZ_CAWRCI010000025.1"/>
</dbReference>
<evidence type="ECO:0000313" key="4">
    <source>
        <dbReference type="Proteomes" id="UP000073601"/>
    </source>
</evidence>
<dbReference type="PROSITE" id="PS00552">
    <property type="entry name" value="HTH_MERR_1"/>
    <property type="match status" value="1"/>
</dbReference>
<accession>A0A128FAD2</accession>
<proteinExistence type="predicted"/>
<dbReference type="PANTHER" id="PTHR30204:SF92">
    <property type="entry name" value="HTH-TYPE TRANSCRIPTIONAL REGULATOR ZNTR"/>
    <property type="match status" value="1"/>
</dbReference>
<dbReference type="PANTHER" id="PTHR30204">
    <property type="entry name" value="REDOX-CYCLING DRUG-SENSING TRANSCRIPTIONAL ACTIVATOR SOXR"/>
    <property type="match status" value="1"/>
</dbReference>
<dbReference type="Proteomes" id="UP000073601">
    <property type="component" value="Unassembled WGS sequence"/>
</dbReference>
<dbReference type="GO" id="GO:0003677">
    <property type="term" value="F:DNA binding"/>
    <property type="evidence" value="ECO:0007669"/>
    <property type="project" value="UniProtKB-KW"/>
</dbReference>
<sequence>MFRIGDLAARCNVSKDTIRFYEKKGLLDSPFRSESGYRLYTNQEERHLKFIIRAKSVGFTLREIQELLSIRLEPDDFTCAEVKSIADKKIQKLEARIREIESFKNSLTRLSDTCCGGSENASNCSILDRLES</sequence>
<dbReference type="Pfam" id="PF13411">
    <property type="entry name" value="MerR_1"/>
    <property type="match status" value="1"/>
</dbReference>
<feature type="domain" description="HTH merR-type" evidence="2">
    <location>
        <begin position="1"/>
        <end position="70"/>
    </location>
</feature>
<dbReference type="GO" id="GO:0008270">
    <property type="term" value="F:zinc ion binding"/>
    <property type="evidence" value="ECO:0007669"/>
    <property type="project" value="InterPro"/>
</dbReference>
<dbReference type="InterPro" id="IPR047057">
    <property type="entry name" value="MerR_fam"/>
</dbReference>
<dbReference type="InterPro" id="IPR009061">
    <property type="entry name" value="DNA-bd_dom_put_sf"/>
</dbReference>
<dbReference type="GO" id="GO:0003700">
    <property type="term" value="F:DNA-binding transcription factor activity"/>
    <property type="evidence" value="ECO:0007669"/>
    <property type="project" value="InterPro"/>
</dbReference>
<protein>
    <submittedName>
        <fullName evidence="3">HTH-type transcriptional regulator ZntR</fullName>
    </submittedName>
</protein>
<name>A0A128FAD2_9GAMM</name>
<dbReference type="SMART" id="SM00422">
    <property type="entry name" value="HTH_MERR"/>
    <property type="match status" value="1"/>
</dbReference>
<dbReference type="PRINTS" id="PR00040">
    <property type="entry name" value="HTHMERR"/>
</dbReference>
<dbReference type="Gene3D" id="1.10.1660.10">
    <property type="match status" value="1"/>
</dbReference>
<dbReference type="InterPro" id="IPR011788">
    <property type="entry name" value="ZntR"/>
</dbReference>
<dbReference type="AlphaFoldDB" id="A0A128FAD2"/>
<organism evidence="3 4">
    <name type="scientific">Grimontia marina</name>
    <dbReference type="NCBI Taxonomy" id="646534"/>
    <lineage>
        <taxon>Bacteria</taxon>
        <taxon>Pseudomonadati</taxon>
        <taxon>Pseudomonadota</taxon>
        <taxon>Gammaproteobacteria</taxon>
        <taxon>Vibrionales</taxon>
        <taxon>Vibrionaceae</taxon>
        <taxon>Grimontia</taxon>
    </lineage>
</organism>
<dbReference type="NCBIfam" id="NF007069">
    <property type="entry name" value="PRK09514.1"/>
    <property type="match status" value="1"/>
</dbReference>
<evidence type="ECO:0000313" key="3">
    <source>
        <dbReference type="EMBL" id="CZF83767.1"/>
    </source>
</evidence>
<dbReference type="CDD" id="cd04770">
    <property type="entry name" value="HTH_HMRTR"/>
    <property type="match status" value="1"/>
</dbReference>
<dbReference type="InterPro" id="IPR000551">
    <property type="entry name" value="MerR-type_HTH_dom"/>
</dbReference>
<evidence type="ECO:0000259" key="2">
    <source>
        <dbReference type="PROSITE" id="PS50937"/>
    </source>
</evidence>
<dbReference type="NCBIfam" id="TIGR02043">
    <property type="entry name" value="ZntR"/>
    <property type="match status" value="1"/>
</dbReference>
<dbReference type="PROSITE" id="PS50937">
    <property type="entry name" value="HTH_MERR_2"/>
    <property type="match status" value="1"/>
</dbReference>
<reference evidence="4" key="1">
    <citation type="submission" date="2016-02" db="EMBL/GenBank/DDBJ databases">
        <authorList>
            <person name="Rodrigo-Torres Lidia"/>
            <person name="Arahal R.David."/>
        </authorList>
    </citation>
    <scope>NUCLEOTIDE SEQUENCE [LARGE SCALE GENOMIC DNA]</scope>
    <source>
        <strain evidence="4">CECT 8713</strain>
    </source>
</reference>
<keyword evidence="4" id="KW-1185">Reference proteome</keyword>
<gene>
    <name evidence="3" type="primary">zntR_2</name>
    <name evidence="3" type="ORF">GMA8713_02792</name>
</gene>
<dbReference type="EMBL" id="FIZY01000025">
    <property type="protein sequence ID" value="CZF83767.1"/>
    <property type="molecule type" value="Genomic_DNA"/>
</dbReference>
<keyword evidence="1" id="KW-0238">DNA-binding</keyword>
<evidence type="ECO:0000256" key="1">
    <source>
        <dbReference type="ARBA" id="ARBA00023125"/>
    </source>
</evidence>
<dbReference type="SUPFAM" id="SSF46955">
    <property type="entry name" value="Putative DNA-binding domain"/>
    <property type="match status" value="1"/>
</dbReference>
<dbReference type="OrthoDB" id="9808480at2"/>
<dbReference type="GO" id="GO:0006351">
    <property type="term" value="P:DNA-templated transcription"/>
    <property type="evidence" value="ECO:0007669"/>
    <property type="project" value="InterPro"/>
</dbReference>